<dbReference type="AlphaFoldDB" id="A0A4Q1BJR8"/>
<protein>
    <submittedName>
        <fullName evidence="1">Uncharacterized protein</fullName>
    </submittedName>
</protein>
<dbReference type="Proteomes" id="UP000289152">
    <property type="component" value="Unassembled WGS sequence"/>
</dbReference>
<accession>A0A4Q1BJR8</accession>
<reference evidence="1 2" key="1">
    <citation type="submission" date="2016-06" db="EMBL/GenBank/DDBJ databases">
        <title>Evolution of pathogenesis and genome organization in the Tremellales.</title>
        <authorList>
            <person name="Cuomo C."/>
            <person name="Litvintseva A."/>
            <person name="Heitman J."/>
            <person name="Chen Y."/>
            <person name="Sun S."/>
            <person name="Springer D."/>
            <person name="Dromer F."/>
            <person name="Young S."/>
            <person name="Zeng Q."/>
            <person name="Chapman S."/>
            <person name="Gujja S."/>
            <person name="Saif S."/>
            <person name="Birren B."/>
        </authorList>
    </citation>
    <scope>NUCLEOTIDE SEQUENCE [LARGE SCALE GENOMIC DNA]</scope>
    <source>
        <strain evidence="1 2">ATCC 28783</strain>
    </source>
</reference>
<gene>
    <name evidence="1" type="ORF">M231_04767</name>
</gene>
<dbReference type="VEuPathDB" id="FungiDB:TREMEDRAFT_60314"/>
<dbReference type="EMBL" id="SDIL01000056">
    <property type="protein sequence ID" value="RXK37981.1"/>
    <property type="molecule type" value="Genomic_DNA"/>
</dbReference>
<sequence>MNQEQALVQVPFSTSDLDKALVRGHNEDSQLSRIAAATIGTVENGGPGHNILSVEAIPWFAAIELAHCFTRDDVKKVMREQLFPAGISCDLGAGYMETVNGSGMNGHLRWEDVGPQPATDIRVSWQAKMFFWRSQKEPEDKYTFQIIRPGDLLTHVETSKGQQTQLFATQKQFRPSYATYELAREFPKTLLFSCTRDWEESGNLSEEVPLGTDPATLLEDVHSIGKHSVERTKA</sequence>
<comment type="caution">
    <text evidence="1">The sequence shown here is derived from an EMBL/GenBank/DDBJ whole genome shotgun (WGS) entry which is preliminary data.</text>
</comment>
<proteinExistence type="predicted"/>
<name>A0A4Q1BJR8_TREME</name>
<evidence type="ECO:0000313" key="1">
    <source>
        <dbReference type="EMBL" id="RXK37981.1"/>
    </source>
</evidence>
<evidence type="ECO:0000313" key="2">
    <source>
        <dbReference type="Proteomes" id="UP000289152"/>
    </source>
</evidence>
<organism evidence="1 2">
    <name type="scientific">Tremella mesenterica</name>
    <name type="common">Jelly fungus</name>
    <dbReference type="NCBI Taxonomy" id="5217"/>
    <lineage>
        <taxon>Eukaryota</taxon>
        <taxon>Fungi</taxon>
        <taxon>Dikarya</taxon>
        <taxon>Basidiomycota</taxon>
        <taxon>Agaricomycotina</taxon>
        <taxon>Tremellomycetes</taxon>
        <taxon>Tremellales</taxon>
        <taxon>Tremellaceae</taxon>
        <taxon>Tremella</taxon>
    </lineage>
</organism>
<keyword evidence="2" id="KW-1185">Reference proteome</keyword>
<dbReference type="InParanoid" id="A0A4Q1BJR8"/>